<protein>
    <submittedName>
        <fullName evidence="2">Uncharacterized protein</fullName>
    </submittedName>
</protein>
<accession>A0A147HSE3</accession>
<reference evidence="2 3" key="1">
    <citation type="journal article" date="2016" name="Front. Microbiol.">
        <title>Genomic Resource of Rice Seed Associated Bacteria.</title>
        <authorList>
            <person name="Midha S."/>
            <person name="Bansal K."/>
            <person name="Sharma S."/>
            <person name="Kumar N."/>
            <person name="Patil P.P."/>
            <person name="Chaudhry V."/>
            <person name="Patil P.B."/>
        </authorList>
    </citation>
    <scope>NUCLEOTIDE SEQUENCE [LARGE SCALE GENOMIC DNA]</scope>
    <source>
        <strain evidence="2 3">NS319</strain>
    </source>
</reference>
<gene>
    <name evidence="2" type="ORF">NS319_16890</name>
</gene>
<proteinExistence type="predicted"/>
<feature type="transmembrane region" description="Helical" evidence="1">
    <location>
        <begin position="44"/>
        <end position="67"/>
    </location>
</feature>
<dbReference type="AlphaFoldDB" id="A0A147HSE3"/>
<comment type="caution">
    <text evidence="2">The sequence shown here is derived from an EMBL/GenBank/DDBJ whole genome shotgun (WGS) entry which is preliminary data.</text>
</comment>
<sequence>MKTFLVALVESALTAGYWWLVVTISFGLFGGSRDPAAPPPDDSVIMTQTVATIVVAIIAYALLSVAWRKAIRPRRR</sequence>
<dbReference type="RefSeq" id="WP_058734651.1">
    <property type="nucleotide sequence ID" value="NZ_LDTD01000150.1"/>
</dbReference>
<keyword evidence="1" id="KW-0472">Membrane</keyword>
<name>A0A147HSE3_9SPHN</name>
<keyword evidence="1" id="KW-0812">Transmembrane</keyword>
<dbReference type="Proteomes" id="UP000072867">
    <property type="component" value="Unassembled WGS sequence"/>
</dbReference>
<dbReference type="PATRIC" id="fig|33051.3.peg.944"/>
<dbReference type="EMBL" id="LDTD01000150">
    <property type="protein sequence ID" value="KTT67789.1"/>
    <property type="molecule type" value="Genomic_DNA"/>
</dbReference>
<evidence type="ECO:0000313" key="2">
    <source>
        <dbReference type="EMBL" id="KTT67789.1"/>
    </source>
</evidence>
<evidence type="ECO:0000256" key="1">
    <source>
        <dbReference type="SAM" id="Phobius"/>
    </source>
</evidence>
<evidence type="ECO:0000313" key="3">
    <source>
        <dbReference type="Proteomes" id="UP000072867"/>
    </source>
</evidence>
<feature type="transmembrane region" description="Helical" evidence="1">
    <location>
        <begin position="12"/>
        <end position="32"/>
    </location>
</feature>
<organism evidence="2 3">
    <name type="scientific">Sphingomonas sanguinis</name>
    <dbReference type="NCBI Taxonomy" id="33051"/>
    <lineage>
        <taxon>Bacteria</taxon>
        <taxon>Pseudomonadati</taxon>
        <taxon>Pseudomonadota</taxon>
        <taxon>Alphaproteobacteria</taxon>
        <taxon>Sphingomonadales</taxon>
        <taxon>Sphingomonadaceae</taxon>
        <taxon>Sphingomonas</taxon>
    </lineage>
</organism>
<keyword evidence="1" id="KW-1133">Transmembrane helix</keyword>